<dbReference type="AlphaFoldDB" id="A0A9N9HW51"/>
<evidence type="ECO:0000313" key="2">
    <source>
        <dbReference type="Proteomes" id="UP000789375"/>
    </source>
</evidence>
<accession>A0A9N9HW51</accession>
<feature type="non-terminal residue" evidence="1">
    <location>
        <position position="1"/>
    </location>
</feature>
<protein>
    <submittedName>
        <fullName evidence="1">14447_t:CDS:1</fullName>
    </submittedName>
</protein>
<name>A0A9N9HW51_FUNMO</name>
<evidence type="ECO:0000313" key="1">
    <source>
        <dbReference type="EMBL" id="CAG8708422.1"/>
    </source>
</evidence>
<gene>
    <name evidence="1" type="ORF">FMOSSE_LOCUS14168</name>
</gene>
<organism evidence="1 2">
    <name type="scientific">Funneliformis mosseae</name>
    <name type="common">Endomycorrhizal fungus</name>
    <name type="synonym">Glomus mosseae</name>
    <dbReference type="NCBI Taxonomy" id="27381"/>
    <lineage>
        <taxon>Eukaryota</taxon>
        <taxon>Fungi</taxon>
        <taxon>Fungi incertae sedis</taxon>
        <taxon>Mucoromycota</taxon>
        <taxon>Glomeromycotina</taxon>
        <taxon>Glomeromycetes</taxon>
        <taxon>Glomerales</taxon>
        <taxon>Glomeraceae</taxon>
        <taxon>Funneliformis</taxon>
    </lineage>
</organism>
<reference evidence="1" key="1">
    <citation type="submission" date="2021-06" db="EMBL/GenBank/DDBJ databases">
        <authorList>
            <person name="Kallberg Y."/>
            <person name="Tangrot J."/>
            <person name="Rosling A."/>
        </authorList>
    </citation>
    <scope>NUCLEOTIDE SEQUENCE</scope>
    <source>
        <strain evidence="1">87-6 pot B 2015</strain>
    </source>
</reference>
<dbReference type="EMBL" id="CAJVPP010010071">
    <property type="protein sequence ID" value="CAG8708422.1"/>
    <property type="molecule type" value="Genomic_DNA"/>
</dbReference>
<comment type="caution">
    <text evidence="1">The sequence shown here is derived from an EMBL/GenBank/DDBJ whole genome shotgun (WGS) entry which is preliminary data.</text>
</comment>
<keyword evidence="2" id="KW-1185">Reference proteome</keyword>
<proteinExistence type="predicted"/>
<sequence>NRVTILLSNSTHKVNNTGRMTTHSTMQFRIYVKLHWNRAERTANLR</sequence>
<dbReference type="Proteomes" id="UP000789375">
    <property type="component" value="Unassembled WGS sequence"/>
</dbReference>